<evidence type="ECO:0000313" key="2">
    <source>
        <dbReference type="Proteomes" id="UP001596203"/>
    </source>
</evidence>
<protein>
    <submittedName>
        <fullName evidence="1">DUF6493 family protein</fullName>
    </submittedName>
</protein>
<accession>A0ABW1KE24</accession>
<reference evidence="2" key="1">
    <citation type="journal article" date="2019" name="Int. J. Syst. Evol. Microbiol.">
        <title>The Global Catalogue of Microorganisms (GCM) 10K type strain sequencing project: providing services to taxonomists for standard genome sequencing and annotation.</title>
        <authorList>
            <consortium name="The Broad Institute Genomics Platform"/>
            <consortium name="The Broad Institute Genome Sequencing Center for Infectious Disease"/>
            <person name="Wu L."/>
            <person name="Ma J."/>
        </authorList>
    </citation>
    <scope>NUCLEOTIDE SEQUENCE [LARGE SCALE GENOMIC DNA]</scope>
    <source>
        <strain evidence="2">ZS-35-S2</strain>
    </source>
</reference>
<dbReference type="EMBL" id="JBHSPR010000021">
    <property type="protein sequence ID" value="MFC6019889.1"/>
    <property type="molecule type" value="Genomic_DNA"/>
</dbReference>
<comment type="caution">
    <text evidence="1">The sequence shown here is derived from an EMBL/GenBank/DDBJ whole genome shotgun (WGS) entry which is preliminary data.</text>
</comment>
<sequence>MTTELFDLIHRGGVDEITVALTGLDESRRRQIGIELVAYVRKLRDNRWAGREATALAVAAVGALPSAAKVAELLGRQSVSLDEEDGPPVVRMARHRGVDWLPELAHRLADRLPRTDPWFATRFIAHLLVADQAAPPTDERFVTGWAGMLSWPPRRERDVPLLDRLRTDPFLDTLLPRLFEVDGLGTRLAFDDFKAGESLALPSALARLVAEGRLDRTVLLRSCFDRLVRGDRAAALRPFVALHDLLAPTPAECAEHVADYLRLLADGPGPVASMAQRALRGLPEVEVEALLDASRAVLARPDKGLVRAQLNWLDQLARQRPDRAAEIATVLGEGAGHPASDLRDRAATLATKHGAAPAPAPTAVEHRGDELPAPPVLAAAPSPIIDPDELVEEAAVLLGGESAILPLERVLDGLARLVGADQPRLARSLRAVVDRLPDRSLEHPWDPCCVHGQVAGLLRAAVDAPDAAALRARWAGLLAALRQAGPPDPRVAPPHWLLRLRLAELGTQLGRSPAGVGLLAAPTAANGSLDPGVLYERVAALGDREPGHWDLTQALLRLPPVVDEASAARAAALGTPAGDRLAVWLRTPGVPEPLARPVTVFFNSRAVSFFGIPGGSTRRTVVEIKPPESPEGERFEDPLRLLSGWQARFDSPCAIWSTLWPALLPGYRGLVATYALPDIASAADQETRGAAAVLPLLAESAGHGGVALDLALTYGLGARHRSDRAAALDALLILAAAGDLDAEAVGRQLGTLGAAGMLVLTRAVEPLRDAAAAGAPLTTWRLLAAALPALLTAPTPPRGTPDLLTLAVETATVTGARIEVPGLAEVAARRGSSRLVTEARRLATAFDPG</sequence>
<evidence type="ECO:0000313" key="1">
    <source>
        <dbReference type="EMBL" id="MFC6019889.1"/>
    </source>
</evidence>
<keyword evidence="2" id="KW-1185">Reference proteome</keyword>
<proteinExistence type="predicted"/>
<dbReference type="RefSeq" id="WP_377426363.1">
    <property type="nucleotide sequence ID" value="NZ_JBHSPR010000021.1"/>
</dbReference>
<dbReference type="Proteomes" id="UP001596203">
    <property type="component" value="Unassembled WGS sequence"/>
</dbReference>
<organism evidence="1 2">
    <name type="scientific">Plantactinospora solaniradicis</name>
    <dbReference type="NCBI Taxonomy" id="1723736"/>
    <lineage>
        <taxon>Bacteria</taxon>
        <taxon>Bacillati</taxon>
        <taxon>Actinomycetota</taxon>
        <taxon>Actinomycetes</taxon>
        <taxon>Micromonosporales</taxon>
        <taxon>Micromonosporaceae</taxon>
        <taxon>Plantactinospora</taxon>
    </lineage>
</organism>
<gene>
    <name evidence="1" type="ORF">ACFP2T_27275</name>
</gene>
<name>A0ABW1KE24_9ACTN</name>